<evidence type="ECO:0000313" key="8">
    <source>
        <dbReference type="Proteomes" id="UP000239649"/>
    </source>
</evidence>
<keyword evidence="3" id="KW-0862">Zinc</keyword>
<reference evidence="7 8" key="1">
    <citation type="journal article" date="2018" name="Plant J.">
        <title>Genome sequences of Chlorella sorokiniana UTEX 1602 and Micractinium conductrix SAG 241.80: implications to maltose excretion by a green alga.</title>
        <authorList>
            <person name="Arriola M.B."/>
            <person name="Velmurugan N."/>
            <person name="Zhang Y."/>
            <person name="Plunkett M.H."/>
            <person name="Hondzo H."/>
            <person name="Barney B.M."/>
        </authorList>
    </citation>
    <scope>NUCLEOTIDE SEQUENCE [LARGE SCALE GENOMIC DNA]</scope>
    <source>
        <strain evidence="7 8">SAG 241.80</strain>
    </source>
</reference>
<dbReference type="Proteomes" id="UP000239649">
    <property type="component" value="Unassembled WGS sequence"/>
</dbReference>
<evidence type="ECO:0000256" key="1">
    <source>
        <dbReference type="ARBA" id="ARBA00022723"/>
    </source>
</evidence>
<keyword evidence="8" id="KW-1185">Reference proteome</keyword>
<dbReference type="Pfam" id="PF01753">
    <property type="entry name" value="zf-MYND"/>
    <property type="match status" value="1"/>
</dbReference>
<evidence type="ECO:0000259" key="6">
    <source>
        <dbReference type="PROSITE" id="PS50865"/>
    </source>
</evidence>
<gene>
    <name evidence="7" type="ORF">C2E20_2478</name>
</gene>
<dbReference type="SUPFAM" id="SSF144232">
    <property type="entry name" value="HIT/MYND zinc finger-like"/>
    <property type="match status" value="1"/>
</dbReference>
<keyword evidence="1" id="KW-0479">Metal-binding</keyword>
<dbReference type="InterPro" id="IPR002893">
    <property type="entry name" value="Znf_MYND"/>
</dbReference>
<dbReference type="PROSITE" id="PS50865">
    <property type="entry name" value="ZF_MYND_2"/>
    <property type="match status" value="1"/>
</dbReference>
<dbReference type="Gene3D" id="6.10.140.2220">
    <property type="match status" value="1"/>
</dbReference>
<dbReference type="OrthoDB" id="2831360at2759"/>
<keyword evidence="2 4" id="KW-0863">Zinc-finger</keyword>
<sequence>MTAREAERLLGELQDAGDGQFAAELLQRCEAFLSQHQRVVTPLLPAVRSFAQGSTSGRHADPLRQVFIRDAWPQALKLIPALPSVCALALHTCRLVEQHREWPVQQRFRLAAAAAGAAHAAAQLLRWLAVPLPAFPRRERHEVASAYLKALPAVLAVVLSVDRLCEESPAQARSLSPLLSATTAASDHTWTKCLCLATNAADLVVMEAWPLHMLERCVDAVAALMSRVCRAKMLALQPEARPVFLQLLIAILHSTAQRVSRLLPKLAPVVQHLHTQQRRQQQQQQQAELSDEAGRGLATCLRCIELVFSKDLFVAALELEEEGLQWVTEALEVMAEAWDAPPLVEGAGVLVPAWRPCAAVVALGRLVTRLAAAAGSAPPAYVASLHGSAAQMQARALSLASQHLLALWIYNHGGADEHEEHYIWQGAEAACGLSHDRAARDALGRARPALLSSMRSTAKLLRCMLAGLDGSGELGAAVDLLAALACAVDLDRPLPTEESPQEQPPSRALAGTVLVCLEVLHATAEYVQGELSADGSRGSGTGGGGGGSGTGGGGEGSGEGSRSVEEGADAGAEEGGEGDDDLAPARVIPVAFSWLLALWPAAVDLPAGQAALQSAASAVMKLEAQDMVPMRVALWLLGLAQLASHSRKAALLLGADGALSAALCFAYNNPSAHCRSDVQRLSVLAAAWELAYQVEFTLMKCSSGSGDELRTAAAAALNSRQLQFGRGRLAVLRPWLPEPDSIDDEVWQLVQPELTNAFMKLHKELSLATAIESSDAERARQRGSSSINDQQQQQQQQQEEELLLMTERGRRHMGCSNAACTNAAGASEAALPRRPCGDCRKARYCSTDCCKADWKRHRKLCRLLCEQARNE</sequence>
<organism evidence="7 8">
    <name type="scientific">Micractinium conductrix</name>
    <dbReference type="NCBI Taxonomy" id="554055"/>
    <lineage>
        <taxon>Eukaryota</taxon>
        <taxon>Viridiplantae</taxon>
        <taxon>Chlorophyta</taxon>
        <taxon>core chlorophytes</taxon>
        <taxon>Trebouxiophyceae</taxon>
        <taxon>Chlorellales</taxon>
        <taxon>Chlorellaceae</taxon>
        <taxon>Chlorella clade</taxon>
        <taxon>Micractinium</taxon>
    </lineage>
</organism>
<dbReference type="STRING" id="554055.A0A2P6VK91"/>
<accession>A0A2P6VK91</accession>
<evidence type="ECO:0000256" key="3">
    <source>
        <dbReference type="ARBA" id="ARBA00022833"/>
    </source>
</evidence>
<comment type="caution">
    <text evidence="7">The sequence shown here is derived from an EMBL/GenBank/DDBJ whole genome shotgun (WGS) entry which is preliminary data.</text>
</comment>
<feature type="compositionally biased region" description="Gly residues" evidence="5">
    <location>
        <begin position="537"/>
        <end position="559"/>
    </location>
</feature>
<dbReference type="EMBL" id="LHPF02000004">
    <property type="protein sequence ID" value="PSC74494.1"/>
    <property type="molecule type" value="Genomic_DNA"/>
</dbReference>
<dbReference type="GO" id="GO:0008270">
    <property type="term" value="F:zinc ion binding"/>
    <property type="evidence" value="ECO:0007669"/>
    <property type="project" value="UniProtKB-KW"/>
</dbReference>
<proteinExistence type="predicted"/>
<evidence type="ECO:0000256" key="4">
    <source>
        <dbReference type="PROSITE-ProRule" id="PRU00134"/>
    </source>
</evidence>
<feature type="region of interest" description="Disordered" evidence="5">
    <location>
        <begin position="531"/>
        <end position="582"/>
    </location>
</feature>
<name>A0A2P6VK91_9CHLO</name>
<protein>
    <submittedName>
        <fullName evidence="7">MYND domain</fullName>
    </submittedName>
</protein>
<dbReference type="AlphaFoldDB" id="A0A2P6VK91"/>
<evidence type="ECO:0000313" key="7">
    <source>
        <dbReference type="EMBL" id="PSC74494.1"/>
    </source>
</evidence>
<feature type="domain" description="MYND-type" evidence="6">
    <location>
        <begin position="817"/>
        <end position="861"/>
    </location>
</feature>
<evidence type="ECO:0000256" key="2">
    <source>
        <dbReference type="ARBA" id="ARBA00022771"/>
    </source>
</evidence>
<feature type="compositionally biased region" description="Acidic residues" evidence="5">
    <location>
        <begin position="566"/>
        <end position="582"/>
    </location>
</feature>
<feature type="region of interest" description="Disordered" evidence="5">
    <location>
        <begin position="777"/>
        <end position="799"/>
    </location>
</feature>
<evidence type="ECO:0000256" key="5">
    <source>
        <dbReference type="SAM" id="MobiDB-lite"/>
    </source>
</evidence>